<dbReference type="CDD" id="cd02440">
    <property type="entry name" value="AdoMet_MTases"/>
    <property type="match status" value="1"/>
</dbReference>
<dbReference type="Pfam" id="PF13649">
    <property type="entry name" value="Methyltransf_25"/>
    <property type="match status" value="1"/>
</dbReference>
<feature type="domain" description="Methyltransferase" evidence="5">
    <location>
        <begin position="58"/>
        <end position="121"/>
    </location>
</feature>
<dbReference type="InterPro" id="IPR041698">
    <property type="entry name" value="Methyltransf_25"/>
</dbReference>
<dbReference type="InterPro" id="IPR026170">
    <property type="entry name" value="FAM173A/B"/>
</dbReference>
<proteinExistence type="predicted"/>
<evidence type="ECO:0000256" key="4">
    <source>
        <dbReference type="SAM" id="MobiDB-lite"/>
    </source>
</evidence>
<dbReference type="EMBL" id="JAFIRA010000022">
    <property type="protein sequence ID" value="MCJ2543147.1"/>
    <property type="molecule type" value="Genomic_DNA"/>
</dbReference>
<dbReference type="RefSeq" id="WP_244350426.1">
    <property type="nucleotide sequence ID" value="NZ_JAFIRA010000022.1"/>
</dbReference>
<dbReference type="Gene3D" id="3.40.50.150">
    <property type="entry name" value="Vaccinia Virus protein VP39"/>
    <property type="match status" value="1"/>
</dbReference>
<evidence type="ECO:0000256" key="2">
    <source>
        <dbReference type="ARBA" id="ARBA00022679"/>
    </source>
</evidence>
<keyword evidence="1 6" id="KW-0489">Methyltransferase</keyword>
<evidence type="ECO:0000256" key="3">
    <source>
        <dbReference type="ARBA" id="ARBA00022691"/>
    </source>
</evidence>
<dbReference type="SUPFAM" id="SSF53335">
    <property type="entry name" value="S-adenosyl-L-methionine-dependent methyltransferases"/>
    <property type="match status" value="1"/>
</dbReference>
<keyword evidence="3" id="KW-0949">S-adenosyl-L-methionine</keyword>
<dbReference type="InterPro" id="IPR029063">
    <property type="entry name" value="SAM-dependent_MTases_sf"/>
</dbReference>
<dbReference type="PANTHER" id="PTHR13610">
    <property type="entry name" value="METHYLTRANSFERASE DOMAIN-CONTAINING PROTEIN"/>
    <property type="match status" value="1"/>
</dbReference>
<feature type="region of interest" description="Disordered" evidence="4">
    <location>
        <begin position="1"/>
        <end position="25"/>
    </location>
</feature>
<comment type="caution">
    <text evidence="6">The sequence shown here is derived from an EMBL/GenBank/DDBJ whole genome shotgun (WGS) entry which is preliminary data.</text>
</comment>
<accession>A0ABT0CBQ7</accession>
<dbReference type="Proteomes" id="UP000830835">
    <property type="component" value="Unassembled WGS sequence"/>
</dbReference>
<keyword evidence="2" id="KW-0808">Transferase</keyword>
<reference evidence="6" key="1">
    <citation type="submission" date="2021-02" db="EMBL/GenBank/DDBJ databases">
        <title>The CRISPR/cas machinery reduction and long-range gene transfer in the hot spring cyanobacterium Synechococcus.</title>
        <authorList>
            <person name="Dvorak P."/>
            <person name="Jahodarova E."/>
            <person name="Hasler P."/>
            <person name="Poulickova A."/>
        </authorList>
    </citation>
    <scope>NUCLEOTIDE SEQUENCE</scope>
    <source>
        <strain evidence="6">Rupite</strain>
    </source>
</reference>
<evidence type="ECO:0000256" key="1">
    <source>
        <dbReference type="ARBA" id="ARBA00022603"/>
    </source>
</evidence>
<gene>
    <name evidence="6" type="ORF">JX360_09550</name>
</gene>
<organism evidence="6 7">
    <name type="scientific">Thermostichus vulcanus str. 'Rupite'</name>
    <dbReference type="NCBI Taxonomy" id="2813851"/>
    <lineage>
        <taxon>Bacteria</taxon>
        <taxon>Bacillati</taxon>
        <taxon>Cyanobacteriota</taxon>
        <taxon>Cyanophyceae</taxon>
        <taxon>Thermostichales</taxon>
        <taxon>Thermostichaceae</taxon>
        <taxon>Thermostichus</taxon>
    </lineage>
</organism>
<protein>
    <submittedName>
        <fullName evidence="6">Methyltransferase domain-containing protein</fullName>
    </submittedName>
</protein>
<dbReference type="GO" id="GO:0008168">
    <property type="term" value="F:methyltransferase activity"/>
    <property type="evidence" value="ECO:0007669"/>
    <property type="project" value="UniProtKB-KW"/>
</dbReference>
<name>A0ABT0CBQ7_THEVL</name>
<evidence type="ECO:0000259" key="5">
    <source>
        <dbReference type="Pfam" id="PF13649"/>
    </source>
</evidence>
<evidence type="ECO:0000313" key="7">
    <source>
        <dbReference type="Proteomes" id="UP000830835"/>
    </source>
</evidence>
<keyword evidence="7" id="KW-1185">Reference proteome</keyword>
<dbReference type="GO" id="GO:0032259">
    <property type="term" value="P:methylation"/>
    <property type="evidence" value="ECO:0007669"/>
    <property type="project" value="UniProtKB-KW"/>
</dbReference>
<evidence type="ECO:0000313" key="6">
    <source>
        <dbReference type="EMBL" id="MCJ2543147.1"/>
    </source>
</evidence>
<sequence length="191" mass="20983">MTPRGFKPKVGQNSNRRDPFPDPNSSTISLAPYVRTLPVVIDAMLDLAQVGSEDTLYDLGCGDGRVLIRAAQRFGTRGVGVDIDPERILEAEQQAQAAGVQDRVNFLQQDLLTLDLAPATVVSCYLLPRSNLLIRDKLRSELQAGARLVTHSFDMGDWIPTATTTVSDVINTYTIYLWQIESQLSPGDPNP</sequence>
<dbReference type="PANTHER" id="PTHR13610:SF11">
    <property type="entry name" value="METHYLTRANSFERASE DOMAIN-CONTAINING PROTEIN"/>
    <property type="match status" value="1"/>
</dbReference>